<evidence type="ECO:0000259" key="1">
    <source>
        <dbReference type="SMART" id="SM00849"/>
    </source>
</evidence>
<dbReference type="Gene3D" id="3.60.15.10">
    <property type="entry name" value="Ribonuclease Z/Hydroxyacylglutathione hydrolase-like"/>
    <property type="match status" value="1"/>
</dbReference>
<dbReference type="InterPro" id="IPR001279">
    <property type="entry name" value="Metallo-B-lactamas"/>
</dbReference>
<dbReference type="SUPFAM" id="SSF56281">
    <property type="entry name" value="Metallo-hydrolase/oxidoreductase"/>
    <property type="match status" value="1"/>
</dbReference>
<dbReference type="Proteomes" id="UP001231362">
    <property type="component" value="Unassembled WGS sequence"/>
</dbReference>
<gene>
    <name evidence="2" type="ORF">J2S07_000934</name>
</gene>
<accession>A0ABT9V0Z5</accession>
<reference evidence="2 3" key="1">
    <citation type="submission" date="2023-07" db="EMBL/GenBank/DDBJ databases">
        <title>Genomic Encyclopedia of Type Strains, Phase IV (KMG-IV): sequencing the most valuable type-strain genomes for metagenomic binning, comparative biology and taxonomic classification.</title>
        <authorList>
            <person name="Goeker M."/>
        </authorList>
    </citation>
    <scope>NUCLEOTIDE SEQUENCE [LARGE SCALE GENOMIC DNA]</scope>
    <source>
        <strain evidence="2 3">DSM 23948</strain>
    </source>
</reference>
<comment type="caution">
    <text evidence="2">The sequence shown here is derived from an EMBL/GenBank/DDBJ whole genome shotgun (WGS) entry which is preliminary data.</text>
</comment>
<dbReference type="PANTHER" id="PTHR23131">
    <property type="entry name" value="ENDORIBONUCLEASE LACTB2"/>
    <property type="match status" value="1"/>
</dbReference>
<dbReference type="InterPro" id="IPR050662">
    <property type="entry name" value="Sec-metab_biosynth-thioest"/>
</dbReference>
<evidence type="ECO:0000313" key="2">
    <source>
        <dbReference type="EMBL" id="MDQ0154630.1"/>
    </source>
</evidence>
<proteinExistence type="predicted"/>
<dbReference type="SMART" id="SM00849">
    <property type="entry name" value="Lactamase_B"/>
    <property type="match status" value="1"/>
</dbReference>
<name>A0ABT9V0Z5_9BACL</name>
<protein>
    <submittedName>
        <fullName evidence="2">Glyoxylase-like metal-dependent hydrolase (Beta-lactamase superfamily II)</fullName>
    </submittedName>
</protein>
<organism evidence="2 3">
    <name type="scientific">Anoxybacillus andreesenii</name>
    <dbReference type="NCBI Taxonomy" id="1325932"/>
    <lineage>
        <taxon>Bacteria</taxon>
        <taxon>Bacillati</taxon>
        <taxon>Bacillota</taxon>
        <taxon>Bacilli</taxon>
        <taxon>Bacillales</taxon>
        <taxon>Anoxybacillaceae</taxon>
        <taxon>Anoxybacillus</taxon>
    </lineage>
</organism>
<feature type="domain" description="Metallo-beta-lactamase" evidence="1">
    <location>
        <begin position="17"/>
        <end position="231"/>
    </location>
</feature>
<dbReference type="InterPro" id="IPR036866">
    <property type="entry name" value="RibonucZ/Hydroxyglut_hydro"/>
</dbReference>
<dbReference type="Pfam" id="PF00753">
    <property type="entry name" value="Lactamase_B"/>
    <property type="match status" value="1"/>
</dbReference>
<dbReference type="EMBL" id="JAUSTU010000003">
    <property type="protein sequence ID" value="MDQ0154630.1"/>
    <property type="molecule type" value="Genomic_DNA"/>
</dbReference>
<sequence>MQRVEKLELPTSFPVGPVHVFIVFGEKLTLIDTGLNLDQAWKDLNDGLHTLDVRLEDLDQIVLTHHHNDHAGMLHRILEVQPSIDVYTHENTKIYLQDKEFSKWSGEYFDKLFYEFGLPKKIIDSFTFRKKNRRTIDGITFHDILHEGATVPGMQGWQVIETKGHSMDHISLYCPEDELFLCGDHIIQDMHAGIFLDAPLQGEPRPKMLIEYIRDLEKCKKLPAKLTYSSHGPEFTNLPKVIDEELRNIDHRIVRTVEALKKLGGKGTGFEIIQEMYQKRLNKAIVSFMFEIFSVLQLLEVKNRVVVEKVNGVYQYRLVE</sequence>
<evidence type="ECO:0000313" key="3">
    <source>
        <dbReference type="Proteomes" id="UP001231362"/>
    </source>
</evidence>
<keyword evidence="3" id="KW-1185">Reference proteome</keyword>